<proteinExistence type="predicted"/>
<sequence length="91" mass="10163">MTGAAIRPHRDLADSERGSAIKRVQHSRRTLGFSGGSLDRKHTSFPRMYIKASYPSGGISTGNRRDSPHEDDDITFIVFFVFHPPPNLQPV</sequence>
<protein>
    <submittedName>
        <fullName evidence="1">Uncharacterized protein</fullName>
    </submittedName>
</protein>
<dbReference type="EMBL" id="SRLO01000607">
    <property type="protein sequence ID" value="TNN50722.1"/>
    <property type="molecule type" value="Genomic_DNA"/>
</dbReference>
<dbReference type="Proteomes" id="UP000314294">
    <property type="component" value="Unassembled WGS sequence"/>
</dbReference>
<name>A0A4Z2GDH8_9TELE</name>
<comment type="caution">
    <text evidence="1">The sequence shown here is derived from an EMBL/GenBank/DDBJ whole genome shotgun (WGS) entry which is preliminary data.</text>
</comment>
<gene>
    <name evidence="1" type="ORF">EYF80_039043</name>
</gene>
<accession>A0A4Z2GDH8</accession>
<dbReference type="AlphaFoldDB" id="A0A4Z2GDH8"/>
<evidence type="ECO:0000313" key="2">
    <source>
        <dbReference type="Proteomes" id="UP000314294"/>
    </source>
</evidence>
<reference evidence="1 2" key="1">
    <citation type="submission" date="2019-03" db="EMBL/GenBank/DDBJ databases">
        <title>First draft genome of Liparis tanakae, snailfish: a comprehensive survey of snailfish specific genes.</title>
        <authorList>
            <person name="Kim W."/>
            <person name="Song I."/>
            <person name="Jeong J.-H."/>
            <person name="Kim D."/>
            <person name="Kim S."/>
            <person name="Ryu S."/>
            <person name="Song J.Y."/>
            <person name="Lee S.K."/>
        </authorList>
    </citation>
    <scope>NUCLEOTIDE SEQUENCE [LARGE SCALE GENOMIC DNA]</scope>
    <source>
        <tissue evidence="1">Muscle</tissue>
    </source>
</reference>
<keyword evidence="2" id="KW-1185">Reference proteome</keyword>
<organism evidence="1 2">
    <name type="scientific">Liparis tanakae</name>
    <name type="common">Tanaka's snailfish</name>
    <dbReference type="NCBI Taxonomy" id="230148"/>
    <lineage>
        <taxon>Eukaryota</taxon>
        <taxon>Metazoa</taxon>
        <taxon>Chordata</taxon>
        <taxon>Craniata</taxon>
        <taxon>Vertebrata</taxon>
        <taxon>Euteleostomi</taxon>
        <taxon>Actinopterygii</taxon>
        <taxon>Neopterygii</taxon>
        <taxon>Teleostei</taxon>
        <taxon>Neoteleostei</taxon>
        <taxon>Acanthomorphata</taxon>
        <taxon>Eupercaria</taxon>
        <taxon>Perciformes</taxon>
        <taxon>Cottioidei</taxon>
        <taxon>Cottales</taxon>
        <taxon>Liparidae</taxon>
        <taxon>Liparis</taxon>
    </lineage>
</organism>
<evidence type="ECO:0000313" key="1">
    <source>
        <dbReference type="EMBL" id="TNN50722.1"/>
    </source>
</evidence>